<gene>
    <name evidence="1" type="ORF">BWY73_00546</name>
</gene>
<dbReference type="Proteomes" id="UP000485484">
    <property type="component" value="Unassembled WGS sequence"/>
</dbReference>
<dbReference type="EMBL" id="MWAK01000053">
    <property type="protein sequence ID" value="OPZ92977.1"/>
    <property type="molecule type" value="Genomic_DNA"/>
</dbReference>
<sequence length="319" mass="35990">MQKNCGVGFIDQFIPENPLEMGAHGYEGRERSATTGAERIERDGLLIDSPEAVVDHLERIVFPWLAKAAAGFDEAKRCREILASEAAVQAELGPEILKTGFGFIRFPCFAYSTYGYANYFMAYALYPEVMERHFSLQADYCRLNNRAAARAYREGNLPPLFRLDYDMADSRGTLVNIKSLDRIWFPHFARSLEPVLKSPVRLIWHCDGNLMEMVPRLLEAGLAGFQGFQYEDGMDYERIGRMKTRSGEPLFIWAGVSVTRTLPRGGPEDVKRELDWLVRTGPPTGLVLGVTSSVAPGVSYDNLRTLTEGLRYYREHGRG</sequence>
<name>A0A1V5MI99_UNCT6</name>
<proteinExistence type="predicted"/>
<reference evidence="1 2" key="1">
    <citation type="submission" date="2017-02" db="EMBL/GenBank/DDBJ databases">
        <title>Delving into the versatile metabolic prowess of the omnipresent phylum Bacteroidetes.</title>
        <authorList>
            <person name="Nobu M.K."/>
            <person name="Mei R."/>
            <person name="Narihiro T."/>
            <person name="Kuroda K."/>
            <person name="Liu W.-T."/>
        </authorList>
    </citation>
    <scope>NUCLEOTIDE SEQUENCE [LARGE SCALE GENOMIC DNA]</scope>
    <source>
        <strain evidence="1">ADurb.Bin417</strain>
    </source>
</reference>
<dbReference type="Gene3D" id="3.20.20.210">
    <property type="match status" value="1"/>
</dbReference>
<evidence type="ECO:0000313" key="2">
    <source>
        <dbReference type="Proteomes" id="UP000485484"/>
    </source>
</evidence>
<accession>A0A1V5MI99</accession>
<dbReference type="AlphaFoldDB" id="A0A1V5MI99"/>
<evidence type="ECO:0000313" key="1">
    <source>
        <dbReference type="EMBL" id="OPZ92977.1"/>
    </source>
</evidence>
<evidence type="ECO:0008006" key="3">
    <source>
        <dbReference type="Google" id="ProtNLM"/>
    </source>
</evidence>
<dbReference type="SUPFAM" id="SSF51726">
    <property type="entry name" value="UROD/MetE-like"/>
    <property type="match status" value="1"/>
</dbReference>
<dbReference type="InterPro" id="IPR038071">
    <property type="entry name" value="UROD/MetE-like_sf"/>
</dbReference>
<protein>
    <recommendedName>
        <fullName evidence="3">Uroporphyrinogen decarboxylase (URO-D) domain-containing protein</fullName>
    </recommendedName>
</protein>
<comment type="caution">
    <text evidence="1">The sequence shown here is derived from an EMBL/GenBank/DDBJ whole genome shotgun (WGS) entry which is preliminary data.</text>
</comment>
<organism evidence="1 2">
    <name type="scientific">candidate division TA06 bacterium ADurb.Bin417</name>
    <dbReference type="NCBI Taxonomy" id="1852828"/>
    <lineage>
        <taxon>Bacteria</taxon>
        <taxon>Bacteria division TA06</taxon>
    </lineage>
</organism>